<evidence type="ECO:0000313" key="1">
    <source>
        <dbReference type="EMBL" id="TRW49868.1"/>
    </source>
</evidence>
<dbReference type="Proteomes" id="UP000320359">
    <property type="component" value="Unassembled WGS sequence"/>
</dbReference>
<sequence length="242" mass="25817">MAISDEKLSAFLDNELSRKDMDEVRLALARDETLSDRLAMLSQVDDAVNSYAAQIDRTPVPKQLQALLTDSPAAQAEHPESNTVVQISAWQAAKQKLREHVALAAGVALLIGIGAGQMLPSGDTTMGPSYWAQIGDALNATASGQRAILASGDELQPYFSFTAGDGRLCRSYAIHGEFTRDEIACRSGNAWLPVATAYRSNTEAGDYAAASASQLMEVTLQVLDGSAALSIEEEQARLADLD</sequence>
<dbReference type="AlphaFoldDB" id="A0A552X4B4"/>
<protein>
    <recommendedName>
        <fullName evidence="3">Anti sigma-E protein RseA N-terminal domain-containing protein</fullName>
    </recommendedName>
</protein>
<dbReference type="EMBL" id="VJWL01000001">
    <property type="protein sequence ID" value="TRW49868.1"/>
    <property type="molecule type" value="Genomic_DNA"/>
</dbReference>
<organism evidence="1 2">
    <name type="scientific">Aliidiomarina halalkaliphila</name>
    <dbReference type="NCBI Taxonomy" id="2593535"/>
    <lineage>
        <taxon>Bacteria</taxon>
        <taxon>Pseudomonadati</taxon>
        <taxon>Pseudomonadota</taxon>
        <taxon>Gammaproteobacteria</taxon>
        <taxon>Alteromonadales</taxon>
        <taxon>Idiomarinaceae</taxon>
        <taxon>Aliidiomarina</taxon>
    </lineage>
</organism>
<comment type="caution">
    <text evidence="1">The sequence shown here is derived from an EMBL/GenBank/DDBJ whole genome shotgun (WGS) entry which is preliminary data.</text>
</comment>
<evidence type="ECO:0000313" key="2">
    <source>
        <dbReference type="Proteomes" id="UP000320359"/>
    </source>
</evidence>
<proteinExistence type="predicted"/>
<dbReference type="OrthoDB" id="5588054at2"/>
<evidence type="ECO:0008006" key="3">
    <source>
        <dbReference type="Google" id="ProtNLM"/>
    </source>
</evidence>
<name>A0A552X4B4_9GAMM</name>
<accession>A0A552X4B4</accession>
<reference evidence="1 2" key="1">
    <citation type="submission" date="2019-07" db="EMBL/GenBank/DDBJ databases">
        <authorList>
            <person name="Yang M."/>
            <person name="Zhao D."/>
            <person name="Xiang H."/>
        </authorList>
    </citation>
    <scope>NUCLEOTIDE SEQUENCE [LARGE SCALE GENOMIC DNA]</scope>
    <source>
        <strain evidence="1 2">IM1326</strain>
    </source>
</reference>
<keyword evidence="2" id="KW-1185">Reference proteome</keyword>
<dbReference type="RefSeq" id="WP_143234288.1">
    <property type="nucleotide sequence ID" value="NZ_VJWL01000001.1"/>
</dbReference>
<gene>
    <name evidence="1" type="ORF">FM042_03175</name>
</gene>